<dbReference type="AlphaFoldDB" id="D9TMH7"/>
<dbReference type="InterPro" id="IPR011856">
    <property type="entry name" value="tRNA_endonuc-like_dom_sf"/>
</dbReference>
<dbReference type="KEGG" id="ttm:Tthe_0929"/>
<dbReference type="HOGENOM" id="CLU_828844_0_0_9"/>
<dbReference type="SUPFAM" id="SSF52980">
    <property type="entry name" value="Restriction endonuclease-like"/>
    <property type="match status" value="1"/>
</dbReference>
<organism evidence="2 3">
    <name type="scientific">Thermoanaerobacterium thermosaccharolyticum (strain ATCC 7956 / DSM 571 / NCIMB 9385 / NCA 3814 / NCTC 13789 / WDCM 00135 / 2032)</name>
    <name type="common">Clostridium thermosaccharolyticum</name>
    <dbReference type="NCBI Taxonomy" id="580327"/>
    <lineage>
        <taxon>Bacteria</taxon>
        <taxon>Bacillati</taxon>
        <taxon>Bacillota</taxon>
        <taxon>Clostridia</taxon>
        <taxon>Thermoanaerobacterales</taxon>
        <taxon>Thermoanaerobacteraceae</taxon>
        <taxon>Thermoanaerobacterium</taxon>
    </lineage>
</organism>
<dbReference type="InterPro" id="IPR011335">
    <property type="entry name" value="Restrct_endonuc-II-like"/>
</dbReference>
<dbReference type="RefSeq" id="WP_013297434.1">
    <property type="nucleotide sequence ID" value="NC_014410.1"/>
</dbReference>
<evidence type="ECO:0000313" key="2">
    <source>
        <dbReference type="EMBL" id="ADL68465.1"/>
    </source>
</evidence>
<protein>
    <recommendedName>
        <fullName evidence="1">Restriction endonuclease type IV Mrr domain-containing protein</fullName>
    </recommendedName>
</protein>
<dbReference type="Gene3D" id="3.40.1350.10">
    <property type="match status" value="1"/>
</dbReference>
<evidence type="ECO:0000259" key="1">
    <source>
        <dbReference type="Pfam" id="PF04471"/>
    </source>
</evidence>
<dbReference type="GO" id="GO:0003677">
    <property type="term" value="F:DNA binding"/>
    <property type="evidence" value="ECO:0007669"/>
    <property type="project" value="InterPro"/>
</dbReference>
<dbReference type="eggNOG" id="COG1715">
    <property type="taxonomic scope" value="Bacteria"/>
</dbReference>
<gene>
    <name evidence="2" type="ordered locus">Tthe_0929</name>
</gene>
<dbReference type="Proteomes" id="UP000001626">
    <property type="component" value="Chromosome"/>
</dbReference>
<name>D9TMH7_THETC</name>
<evidence type="ECO:0000313" key="3">
    <source>
        <dbReference type="Proteomes" id="UP000001626"/>
    </source>
</evidence>
<proteinExistence type="predicted"/>
<dbReference type="GeneID" id="93863793"/>
<dbReference type="GO" id="GO:0004519">
    <property type="term" value="F:endonuclease activity"/>
    <property type="evidence" value="ECO:0007669"/>
    <property type="project" value="InterPro"/>
</dbReference>
<dbReference type="OrthoDB" id="9815829at2"/>
<dbReference type="InterPro" id="IPR007560">
    <property type="entry name" value="Restrct_endonuc_IV_Mrr"/>
</dbReference>
<feature type="domain" description="Restriction endonuclease type IV Mrr" evidence="1">
    <location>
        <begin position="209"/>
        <end position="331"/>
    </location>
</feature>
<dbReference type="STRING" id="580327.Tthe_0929"/>
<dbReference type="EMBL" id="CP002171">
    <property type="protein sequence ID" value="ADL68465.1"/>
    <property type="molecule type" value="Genomic_DNA"/>
</dbReference>
<keyword evidence="3" id="KW-1185">Reference proteome</keyword>
<dbReference type="Pfam" id="PF04471">
    <property type="entry name" value="Mrr_cat"/>
    <property type="match status" value="1"/>
</dbReference>
<reference evidence="2 3" key="1">
    <citation type="submission" date="2010-08" db="EMBL/GenBank/DDBJ databases">
        <title>Complete sequence of Thermoanaerobacterium thermosaccharolyticum DSM 571.</title>
        <authorList>
            <consortium name="US DOE Joint Genome Institute"/>
            <person name="Lucas S."/>
            <person name="Copeland A."/>
            <person name="Lapidus A."/>
            <person name="Cheng J.-F."/>
            <person name="Bruce D."/>
            <person name="Goodwin L."/>
            <person name="Pitluck S."/>
            <person name="Teshima H."/>
            <person name="Detter J.C."/>
            <person name="Han C."/>
            <person name="Tapia R."/>
            <person name="Land M."/>
            <person name="Hauser L."/>
            <person name="Chang Y.-J."/>
            <person name="Jeffries C."/>
            <person name="Kyrpides N."/>
            <person name="Ivanova N."/>
            <person name="Mikhailova N."/>
            <person name="Hemme C.L."/>
            <person name="Woyke T."/>
        </authorList>
    </citation>
    <scope>NUCLEOTIDE SEQUENCE [LARGE SCALE GENOMIC DNA]</scope>
    <source>
        <strain evidence="3">ATCC 7956 / DSM 571 / NCIMB 9385 / NCA 3814 / NCTC 13789 / WDCM 00135 / 2032</strain>
    </source>
</reference>
<sequence length="335" mass="38581">MENSNKRYFVIRVDYGAVDFIWKELQEGRLRQGWGVTGMQLKEQDGRIVDEDTWKKRYKDAALKIWGYSATNEEAEMRYRILYPMIEAKKGDIVIVPKMPDWEHFVIAPVSKEYAFDFQRQPGSEDYRHILYIDPSNIRIFNIHAGDETRVISGKLRGYRSAVNNIWNKGLQNAIEKLFTEQKSGVDSHKEIHEILGDFVLKEILDKVRKYPPVDLEKLVRQVFESNGYELVDKNCFDGQGGDADLVFKKELPIISEMVQQDLLVYIQVKNKVGIDQNDYQAVAQVLKAAKEPESLKIVVSTADDFTDKCKREAQEDGVILINGLQLATLLARSI</sequence>
<dbReference type="GO" id="GO:0009307">
    <property type="term" value="P:DNA restriction-modification system"/>
    <property type="evidence" value="ECO:0007669"/>
    <property type="project" value="InterPro"/>
</dbReference>
<accession>D9TMH7</accession>